<dbReference type="EMBL" id="AQQX01000003">
    <property type="protein sequence ID" value="KGM48697.1"/>
    <property type="molecule type" value="Genomic_DNA"/>
</dbReference>
<dbReference type="OrthoDB" id="9816064at2"/>
<dbReference type="Gene3D" id="3.40.50.12500">
    <property type="match status" value="1"/>
</dbReference>
<dbReference type="PIRSF" id="PIRSF015736">
    <property type="entry name" value="MI"/>
    <property type="match status" value="1"/>
</dbReference>
<dbReference type="PANTHER" id="PTHR40267">
    <property type="entry name" value="BLR3294 PROTEIN"/>
    <property type="match status" value="1"/>
</dbReference>
<dbReference type="InterPro" id="IPR053714">
    <property type="entry name" value="Iso_Racemase_Enz_sf"/>
</dbReference>
<comment type="caution">
    <text evidence="1">The sequence shown here is derived from an EMBL/GenBank/DDBJ whole genome shotgun (WGS) entry which is preliminary data.</text>
</comment>
<keyword evidence="2" id="KW-1185">Reference proteome</keyword>
<sequence length="248" mass="26624">MTTQIFPHEITKQKPPQIGLVVLQTDETIEVDFRRLFYGGAELLVTRIPSGDEVTPETLAAMEAHMADAASLLPPNTPFAALGYACTSGSAQIGPKRVAEILRQTVSADAYTDPVTALVAACETLGIQRLGLLSPYMAAVSDRIRSVLSNRGIETPVFGTFNVTNEARVVRITPASIIQAAEMLAAKGGIDALFLSCTNLRTLDVIQTLEQRLEIPVLSSNQVLAWHMAKGAGTRLAPGPWGQLSENR</sequence>
<dbReference type="RefSeq" id="WP_043747473.1">
    <property type="nucleotide sequence ID" value="NZ_AQQX01000003.1"/>
</dbReference>
<organism evidence="1 2">
    <name type="scientific">Pseudooceanicola atlanticus</name>
    <dbReference type="NCBI Taxonomy" id="1461694"/>
    <lineage>
        <taxon>Bacteria</taxon>
        <taxon>Pseudomonadati</taxon>
        <taxon>Pseudomonadota</taxon>
        <taxon>Alphaproteobacteria</taxon>
        <taxon>Rhodobacterales</taxon>
        <taxon>Paracoccaceae</taxon>
        <taxon>Pseudooceanicola</taxon>
    </lineage>
</organism>
<reference evidence="1 2" key="1">
    <citation type="journal article" date="2015" name="Antonie Van Leeuwenhoek">
        <title>Pseudooceanicola atlanticus gen. nov. sp. nov., isolated from surface seawater of the Atlantic Ocean and reclassification of Oceanicola batsensis, Oceanicola marinus, Oceanicola nitratireducens, Oceanicola nanhaiensis, Oceanicola antarcticus and Oceanicola flagellatus, as Pseudooceanicola batsensis comb. nov., Pseudooceanicola marinus comb. nov., Pseudooceanicola nitratireducens comb. nov., Pseudooceanicola nanhaiensis comb. nov., Pseudooceanicola antarcticus comb. nov., and Pseudooceanicola flagellatus comb. nov.</title>
        <authorList>
            <person name="Lai Q."/>
            <person name="Li G."/>
            <person name="Liu X."/>
            <person name="Du Y."/>
            <person name="Sun F."/>
            <person name="Shao Z."/>
        </authorList>
    </citation>
    <scope>NUCLEOTIDE SEQUENCE [LARGE SCALE GENOMIC DNA]</scope>
    <source>
        <strain evidence="1 2">22II-s11g</strain>
    </source>
</reference>
<evidence type="ECO:0000313" key="2">
    <source>
        <dbReference type="Proteomes" id="UP000030004"/>
    </source>
</evidence>
<proteinExistence type="predicted"/>
<accession>A0A0A0EHM3</accession>
<dbReference type="AlphaFoldDB" id="A0A0A0EHM3"/>
<dbReference type="STRING" id="1461694.ATO9_08210"/>
<protein>
    <submittedName>
        <fullName evidence="1">Asp/Glu racemase</fullName>
    </submittedName>
</protein>
<dbReference type="Proteomes" id="UP000030004">
    <property type="component" value="Unassembled WGS sequence"/>
</dbReference>
<dbReference type="PANTHER" id="PTHR40267:SF1">
    <property type="entry name" value="BLR3294 PROTEIN"/>
    <property type="match status" value="1"/>
</dbReference>
<gene>
    <name evidence="1" type="ORF">ATO9_08210</name>
</gene>
<dbReference type="eggNOG" id="COG3473">
    <property type="taxonomic scope" value="Bacteria"/>
</dbReference>
<dbReference type="Pfam" id="PF17645">
    <property type="entry name" value="Amdase"/>
    <property type="match status" value="1"/>
</dbReference>
<dbReference type="InterPro" id="IPR026286">
    <property type="entry name" value="MaiA/AMDase"/>
</dbReference>
<evidence type="ECO:0000313" key="1">
    <source>
        <dbReference type="EMBL" id="KGM48697.1"/>
    </source>
</evidence>
<name>A0A0A0EHM3_9RHOB</name>